<gene>
    <name evidence="9" type="ORF">F5X68DRAFT_263904</name>
</gene>
<feature type="region of interest" description="Disordered" evidence="7">
    <location>
        <begin position="344"/>
        <end position="365"/>
    </location>
</feature>
<feature type="domain" description="Zinc finger PHD-type" evidence="8">
    <location>
        <begin position="684"/>
        <end position="733"/>
    </location>
</feature>
<reference evidence="9" key="1">
    <citation type="journal article" date="2021" name="Nat. Commun.">
        <title>Genetic determinants of endophytism in the Arabidopsis root mycobiome.</title>
        <authorList>
            <person name="Mesny F."/>
            <person name="Miyauchi S."/>
            <person name="Thiergart T."/>
            <person name="Pickel B."/>
            <person name="Atanasova L."/>
            <person name="Karlsson M."/>
            <person name="Huettel B."/>
            <person name="Barry K.W."/>
            <person name="Haridas S."/>
            <person name="Chen C."/>
            <person name="Bauer D."/>
            <person name="Andreopoulos W."/>
            <person name="Pangilinan J."/>
            <person name="LaButti K."/>
            <person name="Riley R."/>
            <person name="Lipzen A."/>
            <person name="Clum A."/>
            <person name="Drula E."/>
            <person name="Henrissat B."/>
            <person name="Kohler A."/>
            <person name="Grigoriev I.V."/>
            <person name="Martin F.M."/>
            <person name="Hacquard S."/>
        </authorList>
    </citation>
    <scope>NUCLEOTIDE SEQUENCE</scope>
    <source>
        <strain evidence="9">MPI-SDFR-AT-0117</strain>
    </source>
</reference>
<evidence type="ECO:0000256" key="5">
    <source>
        <dbReference type="ARBA" id="ARBA00023015"/>
    </source>
</evidence>
<evidence type="ECO:0000256" key="7">
    <source>
        <dbReference type="SAM" id="MobiDB-lite"/>
    </source>
</evidence>
<dbReference type="OrthoDB" id="166746at2759"/>
<dbReference type="InterPro" id="IPR019135">
    <property type="entry name" value="Polycomb_protein_VEFS-Box"/>
</dbReference>
<dbReference type="GO" id="GO:0016586">
    <property type="term" value="C:RSC-type complex"/>
    <property type="evidence" value="ECO:0007669"/>
    <property type="project" value="TreeGrafter"/>
</dbReference>
<keyword evidence="2" id="KW-0479">Metal-binding</keyword>
<dbReference type="InterPro" id="IPR001965">
    <property type="entry name" value="Znf_PHD"/>
</dbReference>
<evidence type="ECO:0000313" key="9">
    <source>
        <dbReference type="EMBL" id="KAH6678933.1"/>
    </source>
</evidence>
<evidence type="ECO:0000256" key="4">
    <source>
        <dbReference type="ARBA" id="ARBA00022833"/>
    </source>
</evidence>
<dbReference type="InterPro" id="IPR019786">
    <property type="entry name" value="Zinc_finger_PHD-type_CS"/>
</dbReference>
<dbReference type="AlphaFoldDB" id="A0A9P9A9N1"/>
<protein>
    <recommendedName>
        <fullName evidence="8">Zinc finger PHD-type domain-containing protein</fullName>
    </recommendedName>
</protein>
<dbReference type="SUPFAM" id="SSF57903">
    <property type="entry name" value="FYVE/PHD zinc finger"/>
    <property type="match status" value="1"/>
</dbReference>
<organism evidence="9 10">
    <name type="scientific">Plectosphaerella plurivora</name>
    <dbReference type="NCBI Taxonomy" id="936078"/>
    <lineage>
        <taxon>Eukaryota</taxon>
        <taxon>Fungi</taxon>
        <taxon>Dikarya</taxon>
        <taxon>Ascomycota</taxon>
        <taxon>Pezizomycotina</taxon>
        <taxon>Sordariomycetes</taxon>
        <taxon>Hypocreomycetidae</taxon>
        <taxon>Glomerellales</taxon>
        <taxon>Plectosphaerellaceae</taxon>
        <taxon>Plectosphaerella</taxon>
    </lineage>
</organism>
<dbReference type="Pfam" id="PF09733">
    <property type="entry name" value="VEFS-Box"/>
    <property type="match status" value="1"/>
</dbReference>
<dbReference type="PANTHER" id="PTHR22597">
    <property type="entry name" value="POLYCOMB GROUP PROTEIN"/>
    <property type="match status" value="1"/>
</dbReference>
<evidence type="ECO:0000256" key="3">
    <source>
        <dbReference type="ARBA" id="ARBA00022771"/>
    </source>
</evidence>
<evidence type="ECO:0000259" key="8">
    <source>
        <dbReference type="SMART" id="SM00249"/>
    </source>
</evidence>
<comment type="caution">
    <text evidence="9">The sequence shown here is derived from an EMBL/GenBank/DDBJ whole genome shotgun (WGS) entry which is preliminary data.</text>
</comment>
<keyword evidence="10" id="KW-1185">Reference proteome</keyword>
<comment type="similarity">
    <text evidence="1">Belongs to the VEFS (VRN2-EMF2-FIS2-SU(Z)12) family.</text>
</comment>
<dbReference type="InterPro" id="IPR013083">
    <property type="entry name" value="Znf_RING/FYVE/PHD"/>
</dbReference>
<dbReference type="CDD" id="cd21552">
    <property type="entry name" value="VEFS-box_ctSUZ12-like"/>
    <property type="match status" value="1"/>
</dbReference>
<dbReference type="GO" id="GO:0031490">
    <property type="term" value="F:chromatin DNA binding"/>
    <property type="evidence" value="ECO:0007669"/>
    <property type="project" value="TreeGrafter"/>
</dbReference>
<keyword evidence="4" id="KW-0862">Zinc</keyword>
<keyword evidence="3" id="KW-0863">Zinc-finger</keyword>
<name>A0A9P9A9N1_9PEZI</name>
<dbReference type="PROSITE" id="PS01359">
    <property type="entry name" value="ZF_PHD_1"/>
    <property type="match status" value="1"/>
</dbReference>
<evidence type="ECO:0000256" key="1">
    <source>
        <dbReference type="ARBA" id="ARBA00007416"/>
    </source>
</evidence>
<feature type="compositionally biased region" description="Acidic residues" evidence="7">
    <location>
        <begin position="346"/>
        <end position="355"/>
    </location>
</feature>
<dbReference type="PANTHER" id="PTHR22597:SF0">
    <property type="entry name" value="POLYCOMB PROTEIN SUZ12"/>
    <property type="match status" value="1"/>
</dbReference>
<accession>A0A9P9A9N1</accession>
<evidence type="ECO:0000256" key="6">
    <source>
        <dbReference type="ARBA" id="ARBA00023163"/>
    </source>
</evidence>
<dbReference type="InterPro" id="IPR011011">
    <property type="entry name" value="Znf_FYVE_PHD"/>
</dbReference>
<dbReference type="Gene3D" id="3.30.40.10">
    <property type="entry name" value="Zinc/RING finger domain, C3HC4 (zinc finger)"/>
    <property type="match status" value="1"/>
</dbReference>
<feature type="region of interest" description="Disordered" evidence="7">
    <location>
        <begin position="30"/>
        <end position="54"/>
    </location>
</feature>
<dbReference type="EMBL" id="JAGSXJ010000021">
    <property type="protein sequence ID" value="KAH6678933.1"/>
    <property type="molecule type" value="Genomic_DNA"/>
</dbReference>
<dbReference type="SMART" id="SM00249">
    <property type="entry name" value="PHD"/>
    <property type="match status" value="1"/>
</dbReference>
<feature type="region of interest" description="Disordered" evidence="7">
    <location>
        <begin position="497"/>
        <end position="533"/>
    </location>
</feature>
<dbReference type="Proteomes" id="UP000770015">
    <property type="component" value="Unassembled WGS sequence"/>
</dbReference>
<evidence type="ECO:0000313" key="10">
    <source>
        <dbReference type="Proteomes" id="UP000770015"/>
    </source>
</evidence>
<proteinExistence type="inferred from homology"/>
<sequence length="736" mass="81997">MPTTSFAGYQRSTPFLQRNLARSVESLAAMGNTASSNRPSIERDSVLDEEDRPAKRRRLETISGSNANYRSLGDELFQARHVGSVHRTLQVDVRQIIDGRAAKIRTGGLQIEDHPTETKARCKLTLSHISPAGDTILHCASQVCTLKAIDDQAAPCRKIRVRLPRAFHIPEDSIYVNREDDDRFHLGDAYRLSVELETTGEGSWPPLDPASLLPFSLLSLPSPHDLRRWVLAGEVHNLFGKHRSKVPLRLKTPSAPNGSNTKYIFDIDTKWATGYEASVFRPLEKDVEPSITVYGDTSLSPDITAWSPPSTVNGGSPSAARPACPDVRSPLKNITENGAAVNDMLNGDDDEDMDGEVTPNRSLRTRNSINYNLKDLSRKAQGKEAKNRKRKGLQEVEEGHIIYDVPAQTVQLTSFRCVSCGIAHRSLAVLQTHLKLQHPEYEFVTQLSGKGARIQVAHRYDYQGQDDGQLHLLSPAKPFRLEQLPNGDTSPIKLRALSESQADDKVRKPKRRSAGGANPSAAQPKPKPKTHLVPFTKQPLYDSITRLPLEPGSEFIRAETDSRWLVQWHREAIEDFSDIPSEEREYITTWDEFMLSQRINSEVYLQASWLEFVKQKADWLVASESRRVEFGKHFTYLMTRNVLDDATIWEAFQFVTAANNALKKAGTSRVSGILKQPKPKTAAGCQICGRQVLGPKTLVCSKLGCRAPSYHADCVGVEKRGAGKSRWKCKTCSGPA</sequence>
<keyword evidence="6" id="KW-0804">Transcription</keyword>
<dbReference type="GO" id="GO:0008270">
    <property type="term" value="F:zinc ion binding"/>
    <property type="evidence" value="ECO:0007669"/>
    <property type="project" value="UniProtKB-KW"/>
</dbReference>
<keyword evidence="5" id="KW-0805">Transcription regulation</keyword>
<evidence type="ECO:0000256" key="2">
    <source>
        <dbReference type="ARBA" id="ARBA00022723"/>
    </source>
</evidence>